<keyword evidence="5 8" id="KW-0573">Peptidoglycan synthesis</keyword>
<evidence type="ECO:0000256" key="7">
    <source>
        <dbReference type="ARBA" id="ARBA00023316"/>
    </source>
</evidence>
<dbReference type="InterPro" id="IPR036615">
    <property type="entry name" value="Mur_ligase_C_dom_sf"/>
</dbReference>
<comment type="PTM">
    <text evidence="8">Carboxylation is probably crucial for Mg(2+) binding and, consequently, for the gamma-phosphate positioning of ATP.</text>
</comment>
<dbReference type="Proteomes" id="UP000199008">
    <property type="component" value="Unassembled WGS sequence"/>
</dbReference>
<comment type="pathway">
    <text evidence="1 8 9">Cell wall biogenesis; peptidoglycan biosynthesis.</text>
</comment>
<evidence type="ECO:0000256" key="9">
    <source>
        <dbReference type="RuleBase" id="RU004135"/>
    </source>
</evidence>
<dbReference type="GO" id="GO:0008360">
    <property type="term" value="P:regulation of cell shape"/>
    <property type="evidence" value="ECO:0007669"/>
    <property type="project" value="UniProtKB-KW"/>
</dbReference>
<evidence type="ECO:0000256" key="3">
    <source>
        <dbReference type="ARBA" id="ARBA00022618"/>
    </source>
</evidence>
<evidence type="ECO:0000259" key="10">
    <source>
        <dbReference type="Pfam" id="PF01225"/>
    </source>
</evidence>
<dbReference type="Gene3D" id="3.40.1390.10">
    <property type="entry name" value="MurE/MurF, N-terminal domain"/>
    <property type="match status" value="1"/>
</dbReference>
<dbReference type="Pfam" id="PF01225">
    <property type="entry name" value="Mur_ligase"/>
    <property type="match status" value="1"/>
</dbReference>
<feature type="domain" description="Mur ligase N-terminal catalytic" evidence="10">
    <location>
        <begin position="24"/>
        <end position="68"/>
    </location>
</feature>
<evidence type="ECO:0000259" key="12">
    <source>
        <dbReference type="Pfam" id="PF08245"/>
    </source>
</evidence>
<dbReference type="GO" id="GO:0071555">
    <property type="term" value="P:cell wall organization"/>
    <property type="evidence" value="ECO:0007669"/>
    <property type="project" value="UniProtKB-KW"/>
</dbReference>
<dbReference type="AlphaFoldDB" id="A0A1G9E9D9"/>
<dbReference type="OrthoDB" id="9800958at2"/>
<proteinExistence type="inferred from homology"/>
<reference evidence="14" key="1">
    <citation type="submission" date="2016-10" db="EMBL/GenBank/DDBJ databases">
        <authorList>
            <person name="Varghese N."/>
            <person name="Submissions S."/>
        </authorList>
    </citation>
    <scope>NUCLEOTIDE SEQUENCE [LARGE SCALE GENOMIC DNA]</scope>
    <source>
        <strain evidence="14">CGMCC 1.8895</strain>
    </source>
</reference>
<dbReference type="SUPFAM" id="SSF53244">
    <property type="entry name" value="MurD-like peptide ligases, peptide-binding domain"/>
    <property type="match status" value="1"/>
</dbReference>
<keyword evidence="4 8" id="KW-0133">Cell shape</keyword>
<feature type="short sequence motif" description="L-lysine recognition motif" evidence="8">
    <location>
        <begin position="406"/>
        <end position="409"/>
    </location>
</feature>
<accession>A0A1G9E9D9</accession>
<feature type="binding site" evidence="8">
    <location>
        <begin position="110"/>
        <end position="116"/>
    </location>
    <ligand>
        <name>ATP</name>
        <dbReference type="ChEBI" id="CHEBI:30616"/>
    </ligand>
</feature>
<dbReference type="Pfam" id="PF08245">
    <property type="entry name" value="Mur_ligase_M"/>
    <property type="match status" value="1"/>
</dbReference>
<comment type="similarity">
    <text evidence="2 8">Belongs to the MurCDEF family. MurE subfamily.</text>
</comment>
<gene>
    <name evidence="8" type="primary">murE</name>
    <name evidence="13" type="ORF">SAMN05216216_1082</name>
</gene>
<evidence type="ECO:0000313" key="13">
    <source>
        <dbReference type="EMBL" id="SDK72737.1"/>
    </source>
</evidence>
<dbReference type="Gene3D" id="3.90.190.20">
    <property type="entry name" value="Mur ligase, C-terminal domain"/>
    <property type="match status" value="1"/>
</dbReference>
<dbReference type="SUPFAM" id="SSF63418">
    <property type="entry name" value="MurE/MurF N-terminal domain"/>
    <property type="match status" value="1"/>
</dbReference>
<evidence type="ECO:0000256" key="6">
    <source>
        <dbReference type="ARBA" id="ARBA00023306"/>
    </source>
</evidence>
<keyword evidence="8" id="KW-0067">ATP-binding</keyword>
<dbReference type="RefSeq" id="WP_092985745.1">
    <property type="nucleotide sequence ID" value="NZ_FNFY01000008.1"/>
</dbReference>
<dbReference type="NCBIfam" id="TIGR01085">
    <property type="entry name" value="murE"/>
    <property type="match status" value="1"/>
</dbReference>
<comment type="function">
    <text evidence="8">Catalyzes the addition of L-lysine to the nucleotide precursor UDP-N-acetylmuramoyl-L-alanyl-D-glutamate (UMAG) in the biosynthesis of bacterial cell-wall peptidoglycan.</text>
</comment>
<evidence type="ECO:0000259" key="11">
    <source>
        <dbReference type="Pfam" id="PF02875"/>
    </source>
</evidence>
<dbReference type="PANTHER" id="PTHR23135:SF4">
    <property type="entry name" value="UDP-N-ACETYLMURAMOYL-L-ALANYL-D-GLUTAMATE--2,6-DIAMINOPIMELATE LIGASE MURE HOMOLOG, CHLOROPLASTIC"/>
    <property type="match status" value="1"/>
</dbReference>
<dbReference type="STRING" id="576118.SAMN05216216_1082"/>
<organism evidence="13 14">
    <name type="scientific">Lacicoccus qingdaonensis</name>
    <dbReference type="NCBI Taxonomy" id="576118"/>
    <lineage>
        <taxon>Bacteria</taxon>
        <taxon>Bacillati</taxon>
        <taxon>Bacillota</taxon>
        <taxon>Bacilli</taxon>
        <taxon>Bacillales</taxon>
        <taxon>Salinicoccaceae</taxon>
        <taxon>Lacicoccus</taxon>
    </lineage>
</organism>
<feature type="domain" description="Mur ligase central" evidence="12">
    <location>
        <begin position="108"/>
        <end position="310"/>
    </location>
</feature>
<name>A0A1G9E9D9_9BACL</name>
<dbReference type="GO" id="GO:0047482">
    <property type="term" value="F:UDP-N-acetylmuramoyl-L-alanyl-D-glutamate-L-lysine ligase activity"/>
    <property type="evidence" value="ECO:0007669"/>
    <property type="project" value="UniProtKB-UniRule"/>
</dbReference>
<dbReference type="InterPro" id="IPR035911">
    <property type="entry name" value="MurE/MurF_N"/>
</dbReference>
<evidence type="ECO:0000256" key="4">
    <source>
        <dbReference type="ARBA" id="ARBA00022960"/>
    </source>
</evidence>
<evidence type="ECO:0000256" key="5">
    <source>
        <dbReference type="ARBA" id="ARBA00022984"/>
    </source>
</evidence>
<comment type="caution">
    <text evidence="8">Lacks conserved residue(s) required for the propagation of feature annotation.</text>
</comment>
<dbReference type="GO" id="GO:0000287">
    <property type="term" value="F:magnesium ion binding"/>
    <property type="evidence" value="ECO:0007669"/>
    <property type="project" value="UniProtKB-UniRule"/>
</dbReference>
<feature type="domain" description="Mur ligase C-terminal" evidence="11">
    <location>
        <begin position="334"/>
        <end position="457"/>
    </location>
</feature>
<evidence type="ECO:0000256" key="8">
    <source>
        <dbReference type="HAMAP-Rule" id="MF_00208"/>
    </source>
</evidence>
<evidence type="ECO:0000256" key="2">
    <source>
        <dbReference type="ARBA" id="ARBA00005898"/>
    </source>
</evidence>
<protein>
    <recommendedName>
        <fullName evidence="8">UDP-N-acetylmuramoyl-L-alanyl-D-glutamate--L-lysine ligase</fullName>
        <ecNumber evidence="8">6.3.2.7</ecNumber>
    </recommendedName>
    <alternativeName>
        <fullName evidence="8">L-lysine-adding enzyme</fullName>
    </alternativeName>
    <alternativeName>
        <fullName evidence="8">UDP-MurNAc-L-Ala-D-Glu:L-Lys ligase</fullName>
    </alternativeName>
    <alternativeName>
        <fullName evidence="8">UDP-MurNAc-tripeptide synthetase</fullName>
    </alternativeName>
    <alternativeName>
        <fullName evidence="8">UDP-N-acetylmuramyl-tripeptide synthetase</fullName>
    </alternativeName>
</protein>
<feature type="binding site" evidence="8">
    <location>
        <position position="187"/>
    </location>
    <ligand>
        <name>UDP-N-acetyl-alpha-D-muramoyl-L-alanyl-D-glutamate</name>
        <dbReference type="ChEBI" id="CHEBI:83900"/>
    </ligand>
</feature>
<keyword evidence="7 8" id="KW-0961">Cell wall biogenesis/degradation</keyword>
<dbReference type="UniPathway" id="UPA00219"/>
<dbReference type="InterPro" id="IPR004101">
    <property type="entry name" value="Mur_ligase_C"/>
</dbReference>
<dbReference type="Pfam" id="PF02875">
    <property type="entry name" value="Mur_ligase_C"/>
    <property type="match status" value="1"/>
</dbReference>
<comment type="catalytic activity">
    <reaction evidence="8">
        <text>UDP-N-acetyl-alpha-D-muramoyl-L-alanyl-D-glutamate + L-lysine + ATP = UDP-N-acetyl-alpha-D-muramoyl-L-alanyl-gamma-D-glutamyl-L-lysine + ADP + phosphate + H(+)</text>
        <dbReference type="Rhea" id="RHEA:17969"/>
        <dbReference type="ChEBI" id="CHEBI:15378"/>
        <dbReference type="ChEBI" id="CHEBI:30616"/>
        <dbReference type="ChEBI" id="CHEBI:32551"/>
        <dbReference type="ChEBI" id="CHEBI:43474"/>
        <dbReference type="ChEBI" id="CHEBI:83900"/>
        <dbReference type="ChEBI" id="CHEBI:83903"/>
        <dbReference type="ChEBI" id="CHEBI:456216"/>
        <dbReference type="EC" id="6.3.2.7"/>
    </reaction>
</comment>
<feature type="binding site" evidence="8">
    <location>
        <position position="30"/>
    </location>
    <ligand>
        <name>UDP-N-acetyl-alpha-D-muramoyl-L-alanyl-D-glutamate</name>
        <dbReference type="ChEBI" id="CHEBI:83900"/>
    </ligand>
</feature>
<dbReference type="GO" id="GO:0009252">
    <property type="term" value="P:peptidoglycan biosynthetic process"/>
    <property type="evidence" value="ECO:0007669"/>
    <property type="project" value="UniProtKB-UniRule"/>
</dbReference>
<dbReference type="EC" id="6.3.2.7" evidence="8"/>
<feature type="binding site" evidence="8">
    <location>
        <position position="179"/>
    </location>
    <ligand>
        <name>UDP-N-acetyl-alpha-D-muramoyl-L-alanyl-D-glutamate</name>
        <dbReference type="ChEBI" id="CHEBI:83900"/>
    </ligand>
</feature>
<keyword evidence="8 13" id="KW-0436">Ligase</keyword>
<feature type="binding site" evidence="8">
    <location>
        <position position="151"/>
    </location>
    <ligand>
        <name>UDP-N-acetyl-alpha-D-muramoyl-L-alanyl-D-glutamate</name>
        <dbReference type="ChEBI" id="CHEBI:83900"/>
    </ligand>
</feature>
<keyword evidence="8" id="KW-0460">Magnesium</keyword>
<evidence type="ECO:0000313" key="14">
    <source>
        <dbReference type="Proteomes" id="UP000199008"/>
    </source>
</evidence>
<dbReference type="InterPro" id="IPR013221">
    <property type="entry name" value="Mur_ligase_cen"/>
</dbReference>
<dbReference type="GO" id="GO:0005737">
    <property type="term" value="C:cytoplasm"/>
    <property type="evidence" value="ECO:0007669"/>
    <property type="project" value="UniProtKB-SubCell"/>
</dbReference>
<keyword evidence="6 8" id="KW-0131">Cell cycle</keyword>
<dbReference type="InterPro" id="IPR000713">
    <property type="entry name" value="Mur_ligase_N"/>
</dbReference>
<dbReference type="PANTHER" id="PTHR23135">
    <property type="entry name" value="MUR LIGASE FAMILY MEMBER"/>
    <property type="match status" value="1"/>
</dbReference>
<dbReference type="Gene3D" id="3.40.1190.10">
    <property type="entry name" value="Mur-like, catalytic domain"/>
    <property type="match status" value="1"/>
</dbReference>
<dbReference type="GO" id="GO:0051301">
    <property type="term" value="P:cell division"/>
    <property type="evidence" value="ECO:0007669"/>
    <property type="project" value="UniProtKB-KW"/>
</dbReference>
<sequence length="495" mass="55140">MNSKTLLSLLKIKKTYGNFPVAVEKISTDSREIDGNSIFVAIKGHLVDGQNFIPDVLEKGCRFIISDRYYDVGDDAGILVVKDPAKVGALFAEYIYDFPHEAMTMIGVTGTNGKTTVATMIHSLSRAMGKESAYLGTNGFMVNDDRYVSVNTTPESIKLHHRMNAAAEEGAEVFAMEVSSHGLKLGRPYGINFDIAIFTNLSQDHLDFHPTMDDYGYTKGLLFSQMGQDVKERKFVVLNNDDPWSEQYQRMTPHEVITYGMDSASDFYPTEIDGSLEGFNFTLNTPEGEFFVNSPFIGEFNIQNLMAAIISEWLQGYDLAKIIRAVEVMAPVEGRLEVLDTSLPINLIIDFAHTPDALEKIMNTIQPFAAGRLLFLVGMTGERDTTKAKEMGEIATRADIAIFTPDNPANDDPGMLVKLLEAGAGSDNYHSFTDRDAGIRYAVEISEPGDTIVLACKGREPYQIMENYVKVPHRDDLIALDAAYRKYRPKEYLEE</sequence>
<dbReference type="InterPro" id="IPR036565">
    <property type="entry name" value="Mur-like_cat_sf"/>
</dbReference>
<dbReference type="EMBL" id="FNFY01000008">
    <property type="protein sequence ID" value="SDK72737.1"/>
    <property type="molecule type" value="Genomic_DNA"/>
</dbReference>
<dbReference type="InterPro" id="IPR005761">
    <property type="entry name" value="UDP-N-AcMur-Glu-dNH2Pim_ligase"/>
</dbReference>
<dbReference type="GO" id="GO:0005524">
    <property type="term" value="F:ATP binding"/>
    <property type="evidence" value="ECO:0007669"/>
    <property type="project" value="UniProtKB-UniRule"/>
</dbReference>
<dbReference type="HAMAP" id="MF_00208">
    <property type="entry name" value="MurE"/>
    <property type="match status" value="1"/>
</dbReference>
<feature type="modified residue" description="N6-carboxylysine" evidence="8">
    <location>
        <position position="219"/>
    </location>
</feature>
<keyword evidence="14" id="KW-1185">Reference proteome</keyword>
<evidence type="ECO:0000256" key="1">
    <source>
        <dbReference type="ARBA" id="ARBA00004752"/>
    </source>
</evidence>
<keyword evidence="8" id="KW-0547">Nucleotide-binding</keyword>
<dbReference type="SUPFAM" id="SSF53623">
    <property type="entry name" value="MurD-like peptide ligases, catalytic domain"/>
    <property type="match status" value="1"/>
</dbReference>
<keyword evidence="8" id="KW-0963">Cytoplasm</keyword>
<feature type="binding site" evidence="8">
    <location>
        <begin position="152"/>
        <end position="153"/>
    </location>
    <ligand>
        <name>UDP-N-acetyl-alpha-D-muramoyl-L-alanyl-D-glutamate</name>
        <dbReference type="ChEBI" id="CHEBI:83900"/>
    </ligand>
</feature>
<dbReference type="NCBIfam" id="NF001126">
    <property type="entry name" value="PRK00139.1-4"/>
    <property type="match status" value="1"/>
</dbReference>
<comment type="subcellular location">
    <subcellularLocation>
        <location evidence="8 9">Cytoplasm</location>
    </subcellularLocation>
</comment>
<comment type="cofactor">
    <cofactor evidence="8">
        <name>Mg(2+)</name>
        <dbReference type="ChEBI" id="CHEBI:18420"/>
    </cofactor>
</comment>
<keyword evidence="3 8" id="KW-0132">Cell division</keyword>